<reference evidence="2 3" key="1">
    <citation type="submission" date="2019-11" db="EMBL/GenBank/DDBJ databases">
        <title>Comparison of genomes from free-living endosymbiotic cyanobacteria isolated from Azolla.</title>
        <authorList>
            <person name="Thiel T."/>
            <person name="Pratte B."/>
        </authorList>
    </citation>
    <scope>NUCLEOTIDE SEQUENCE [LARGE SCALE GENOMIC DNA]</scope>
    <source>
        <strain evidence="2 3">N2B</strain>
    </source>
</reference>
<dbReference type="InterPro" id="IPR016181">
    <property type="entry name" value="Acyl_CoA_acyltransferase"/>
</dbReference>
<organism evidence="2 3">
    <name type="scientific">Trichormus variabilis N2B</name>
    <dbReference type="NCBI Taxonomy" id="2681315"/>
    <lineage>
        <taxon>Bacteria</taxon>
        <taxon>Bacillati</taxon>
        <taxon>Cyanobacteriota</taxon>
        <taxon>Cyanophyceae</taxon>
        <taxon>Nostocales</taxon>
        <taxon>Nostocaceae</taxon>
        <taxon>Trichormus</taxon>
    </lineage>
</organism>
<dbReference type="GeneID" id="58726881"/>
<protein>
    <submittedName>
        <fullName evidence="2">GNAT family N-acetyltransferase</fullName>
    </submittedName>
</protein>
<dbReference type="SUPFAM" id="SSF55729">
    <property type="entry name" value="Acyl-CoA N-acyltransferases (Nat)"/>
    <property type="match status" value="1"/>
</dbReference>
<proteinExistence type="predicted"/>
<evidence type="ECO:0000313" key="2">
    <source>
        <dbReference type="EMBL" id="MBC1301727.1"/>
    </source>
</evidence>
<dbReference type="CDD" id="cd04301">
    <property type="entry name" value="NAT_SF"/>
    <property type="match status" value="1"/>
</dbReference>
<dbReference type="InterPro" id="IPR000182">
    <property type="entry name" value="GNAT_dom"/>
</dbReference>
<dbReference type="Proteomes" id="UP000570851">
    <property type="component" value="Unassembled WGS sequence"/>
</dbReference>
<gene>
    <name evidence="2" type="ORF">GNE12_07325</name>
</gene>
<feature type="domain" description="N-acetyltransferase" evidence="1">
    <location>
        <begin position="17"/>
        <end position="172"/>
    </location>
</feature>
<evidence type="ECO:0000259" key="1">
    <source>
        <dbReference type="PROSITE" id="PS51186"/>
    </source>
</evidence>
<evidence type="ECO:0000313" key="3">
    <source>
        <dbReference type="Proteomes" id="UP000570851"/>
    </source>
</evidence>
<name>A0ABR6S5P6_ANAVA</name>
<comment type="caution">
    <text evidence="2">The sequence shown here is derived from an EMBL/GenBank/DDBJ whole genome shotgun (WGS) entry which is preliminary data.</text>
</comment>
<dbReference type="PROSITE" id="PS51186">
    <property type="entry name" value="GNAT"/>
    <property type="match status" value="1"/>
</dbReference>
<sequence>MLELIKPTYNLYSEFIDMVAEYQKHGESRLFDQNNLTLIQEDFSAYIQYLENNSKGIDLKPGFVPATTFWLVAQSKIILGESQLRHWLIPTLERRGGHIGYMIRPLQRRKGYGTQILTKTLEKARNMGLSRVLLTCNKDNVASASVIQKNQGQLTSEEFVENSDIIISRYWIDL</sequence>
<dbReference type="Gene3D" id="3.40.630.30">
    <property type="match status" value="1"/>
</dbReference>
<dbReference type="Pfam" id="PF13302">
    <property type="entry name" value="Acetyltransf_3"/>
    <property type="match status" value="1"/>
</dbReference>
<dbReference type="RefSeq" id="WP_011320756.1">
    <property type="nucleotide sequence ID" value="NZ_JACKZP010000019.1"/>
</dbReference>
<dbReference type="PANTHER" id="PTHR39173:SF1">
    <property type="entry name" value="ACETYLTRANSFERASE"/>
    <property type="match status" value="1"/>
</dbReference>
<accession>A0ABR6S5P6</accession>
<keyword evidence="3" id="KW-1185">Reference proteome</keyword>
<dbReference type="PANTHER" id="PTHR39173">
    <property type="entry name" value="ACETYLTRANSFERASE"/>
    <property type="match status" value="1"/>
</dbReference>
<dbReference type="EMBL" id="JACKZP010000019">
    <property type="protein sequence ID" value="MBC1301727.1"/>
    <property type="molecule type" value="Genomic_DNA"/>
</dbReference>